<accession>A0A6N6M6L9</accession>
<dbReference type="GO" id="GO:0042121">
    <property type="term" value="P:alginic acid biosynthetic process"/>
    <property type="evidence" value="ECO:0007669"/>
    <property type="project" value="InterPro"/>
</dbReference>
<dbReference type="PANTHER" id="PTHR13285:SF18">
    <property type="entry name" value="PROTEIN-CYSTEINE N-PALMITOYLTRANSFERASE RASP"/>
    <property type="match status" value="1"/>
</dbReference>
<dbReference type="InterPro" id="IPR028362">
    <property type="entry name" value="AlgI"/>
</dbReference>
<feature type="transmembrane region" description="Helical" evidence="8">
    <location>
        <begin position="447"/>
        <end position="463"/>
    </location>
</feature>
<name>A0A6N6M6L9_9FLAO</name>
<feature type="transmembrane region" description="Helical" evidence="8">
    <location>
        <begin position="115"/>
        <end position="136"/>
    </location>
</feature>
<proteinExistence type="inferred from homology"/>
<comment type="similarity">
    <text evidence="2 7">Belongs to the membrane-bound acyltransferase family.</text>
</comment>
<evidence type="ECO:0000256" key="6">
    <source>
        <dbReference type="ARBA" id="ARBA00023136"/>
    </source>
</evidence>
<keyword evidence="7" id="KW-0808">Transferase</keyword>
<evidence type="ECO:0000256" key="4">
    <source>
        <dbReference type="ARBA" id="ARBA00022692"/>
    </source>
</evidence>
<dbReference type="PIRSF" id="PIRSF016636">
    <property type="entry name" value="AlgI_DltB"/>
    <property type="match status" value="1"/>
</dbReference>
<feature type="transmembrane region" description="Helical" evidence="8">
    <location>
        <begin position="305"/>
        <end position="323"/>
    </location>
</feature>
<feature type="transmembrane region" description="Helical" evidence="8">
    <location>
        <begin position="329"/>
        <end position="346"/>
    </location>
</feature>
<dbReference type="PANTHER" id="PTHR13285">
    <property type="entry name" value="ACYLTRANSFERASE"/>
    <property type="match status" value="1"/>
</dbReference>
<feature type="transmembrane region" description="Helical" evidence="8">
    <location>
        <begin position="367"/>
        <end position="387"/>
    </location>
</feature>
<gene>
    <name evidence="9" type="ORF">F3059_08050</name>
</gene>
<dbReference type="AlphaFoldDB" id="A0A6N6M6L9"/>
<keyword evidence="5 8" id="KW-1133">Transmembrane helix</keyword>
<feature type="transmembrane region" description="Helical" evidence="8">
    <location>
        <begin position="43"/>
        <end position="62"/>
    </location>
</feature>
<dbReference type="InterPro" id="IPR051085">
    <property type="entry name" value="MB_O-acyltransferase"/>
</dbReference>
<evidence type="ECO:0000256" key="2">
    <source>
        <dbReference type="ARBA" id="ARBA00010323"/>
    </source>
</evidence>
<evidence type="ECO:0000256" key="8">
    <source>
        <dbReference type="SAM" id="Phobius"/>
    </source>
</evidence>
<keyword evidence="6 7" id="KW-0472">Membrane</keyword>
<feature type="transmembrane region" description="Helical" evidence="8">
    <location>
        <begin position="5"/>
        <end position="23"/>
    </location>
</feature>
<organism evidence="9 10">
    <name type="scientific">Salibacter halophilus</name>
    <dbReference type="NCBI Taxonomy" id="1803916"/>
    <lineage>
        <taxon>Bacteria</taxon>
        <taxon>Pseudomonadati</taxon>
        <taxon>Bacteroidota</taxon>
        <taxon>Flavobacteriia</taxon>
        <taxon>Flavobacteriales</taxon>
        <taxon>Salibacteraceae</taxon>
        <taxon>Salibacter</taxon>
    </lineage>
</organism>
<keyword evidence="4 8" id="KW-0812">Transmembrane</keyword>
<sequence>MRFNSLEFVIFFAVVFFVLWRFNKRLRTNNIILLVASYAFYGWWDYRFLFLILASSVVDYVVGYKIPESKNKKAWLSVSLIVNLGLLMFFKYYNFFVESANDLMESLGYEGSNNALNIILPVGISFYTFQTLSYSLDVYKGKIKPQKDLLAFLNYVSFFPQLIAGPIERASTFLPQFLKKREFNYDNAIIGSRLLLYGFFKKMVIADNIGLVVDGVYANIQNHSSAELLVAALLFFVQLYCDFSAYTDIARGAAKLLGFELMKNFKTPLFSKSIPEFWTRWHISLTTWFRDYFFIWLAGLNKKSTLWRILATIILFFVIGLWHGANYTFAIFGLLNGIFYIPRILARKNRVLRNGLKTLNTNPVLSKFAIVFTYLLLSITGILFRSPDIQTAGMYYSSMLSFDTMSLSEPVINMIYVSVGILAYEWIMKEKSHPFEISNFNPILRRSIYVVLIVLILVVGYFGKEPFYYFQF</sequence>
<comment type="subcellular location">
    <subcellularLocation>
        <location evidence="1">Cell membrane</location>
        <topology evidence="1">Multi-pass membrane protein</topology>
    </subcellularLocation>
</comment>
<dbReference type="GO" id="GO:0016746">
    <property type="term" value="F:acyltransferase activity"/>
    <property type="evidence" value="ECO:0007669"/>
    <property type="project" value="UniProtKB-KW"/>
</dbReference>
<feature type="transmembrane region" description="Helical" evidence="8">
    <location>
        <begin position="74"/>
        <end position="95"/>
    </location>
</feature>
<comment type="caution">
    <text evidence="9">The sequence shown here is derived from an EMBL/GenBank/DDBJ whole genome shotgun (WGS) entry which is preliminary data.</text>
</comment>
<reference evidence="9 10" key="1">
    <citation type="submission" date="2019-09" db="EMBL/GenBank/DDBJ databases">
        <title>Genomes of Cryomorphaceae.</title>
        <authorList>
            <person name="Bowman J.P."/>
        </authorList>
    </citation>
    <scope>NUCLEOTIDE SEQUENCE [LARGE SCALE GENOMIC DNA]</scope>
    <source>
        <strain evidence="9 10">KCTC 52047</strain>
    </source>
</reference>
<dbReference type="Pfam" id="PF03062">
    <property type="entry name" value="MBOAT"/>
    <property type="match status" value="1"/>
</dbReference>
<dbReference type="RefSeq" id="WP_151168032.1">
    <property type="nucleotide sequence ID" value="NZ_WACR01000006.1"/>
</dbReference>
<dbReference type="PIRSF" id="PIRSF500217">
    <property type="entry name" value="AlgI"/>
    <property type="match status" value="1"/>
</dbReference>
<evidence type="ECO:0000313" key="10">
    <source>
        <dbReference type="Proteomes" id="UP000435357"/>
    </source>
</evidence>
<dbReference type="Proteomes" id="UP000435357">
    <property type="component" value="Unassembled WGS sequence"/>
</dbReference>
<dbReference type="InterPro" id="IPR004299">
    <property type="entry name" value="MBOAT_fam"/>
</dbReference>
<dbReference type="GO" id="GO:0005886">
    <property type="term" value="C:plasma membrane"/>
    <property type="evidence" value="ECO:0007669"/>
    <property type="project" value="UniProtKB-SubCell"/>
</dbReference>
<evidence type="ECO:0000256" key="7">
    <source>
        <dbReference type="PIRNR" id="PIRNR016636"/>
    </source>
</evidence>
<feature type="transmembrane region" description="Helical" evidence="8">
    <location>
        <begin position="407"/>
        <end position="427"/>
    </location>
</feature>
<keyword evidence="3 7" id="KW-1003">Cell membrane</keyword>
<evidence type="ECO:0000313" key="9">
    <source>
        <dbReference type="EMBL" id="KAB1063979.1"/>
    </source>
</evidence>
<keyword evidence="10" id="KW-1185">Reference proteome</keyword>
<dbReference type="InterPro" id="IPR024194">
    <property type="entry name" value="Ac/AlaTfrase_AlgI/DltB"/>
</dbReference>
<evidence type="ECO:0000256" key="3">
    <source>
        <dbReference type="ARBA" id="ARBA00022475"/>
    </source>
</evidence>
<dbReference type="OrthoDB" id="9805788at2"/>
<evidence type="ECO:0000256" key="1">
    <source>
        <dbReference type="ARBA" id="ARBA00004651"/>
    </source>
</evidence>
<keyword evidence="7" id="KW-0012">Acyltransferase</keyword>
<protein>
    <submittedName>
        <fullName evidence="9">MBOAT family protein</fullName>
    </submittedName>
</protein>
<evidence type="ECO:0000256" key="5">
    <source>
        <dbReference type="ARBA" id="ARBA00022989"/>
    </source>
</evidence>
<dbReference type="EMBL" id="WACR01000006">
    <property type="protein sequence ID" value="KAB1063979.1"/>
    <property type="molecule type" value="Genomic_DNA"/>
</dbReference>